<dbReference type="GO" id="GO:0005506">
    <property type="term" value="F:iron ion binding"/>
    <property type="evidence" value="ECO:0007669"/>
    <property type="project" value="InterPro"/>
</dbReference>
<dbReference type="CDD" id="cd11065">
    <property type="entry name" value="CYP64-like"/>
    <property type="match status" value="1"/>
</dbReference>
<keyword evidence="4 9" id="KW-0349">Heme</keyword>
<dbReference type="EMBL" id="ML170156">
    <property type="protein sequence ID" value="TDL29032.1"/>
    <property type="molecule type" value="Genomic_DNA"/>
</dbReference>
<keyword evidence="5 9" id="KW-0479">Metal-binding</keyword>
<accession>A0A4R5XE70</accession>
<name>A0A4R5XE70_9AGAM</name>
<dbReference type="PANTHER" id="PTHR46300">
    <property type="entry name" value="P450, PUTATIVE (EUROFUNG)-RELATED-RELATED"/>
    <property type="match status" value="1"/>
</dbReference>
<evidence type="ECO:0000256" key="3">
    <source>
        <dbReference type="ARBA" id="ARBA00010617"/>
    </source>
</evidence>
<evidence type="ECO:0000256" key="1">
    <source>
        <dbReference type="ARBA" id="ARBA00001971"/>
    </source>
</evidence>
<organism evidence="11 12">
    <name type="scientific">Rickenella mellea</name>
    <dbReference type="NCBI Taxonomy" id="50990"/>
    <lineage>
        <taxon>Eukaryota</taxon>
        <taxon>Fungi</taxon>
        <taxon>Dikarya</taxon>
        <taxon>Basidiomycota</taxon>
        <taxon>Agaricomycotina</taxon>
        <taxon>Agaricomycetes</taxon>
        <taxon>Hymenochaetales</taxon>
        <taxon>Rickenellaceae</taxon>
        <taxon>Rickenella</taxon>
    </lineage>
</organism>
<dbReference type="SUPFAM" id="SSF48264">
    <property type="entry name" value="Cytochrome P450"/>
    <property type="match status" value="1"/>
</dbReference>
<comment type="cofactor">
    <cofactor evidence="1 9">
        <name>heme</name>
        <dbReference type="ChEBI" id="CHEBI:30413"/>
    </cofactor>
</comment>
<comment type="pathway">
    <text evidence="2">Secondary metabolite biosynthesis.</text>
</comment>
<dbReference type="Pfam" id="PF00067">
    <property type="entry name" value="p450"/>
    <property type="match status" value="1"/>
</dbReference>
<dbReference type="STRING" id="50990.A0A4R5XE70"/>
<evidence type="ECO:0000256" key="9">
    <source>
        <dbReference type="PIRSR" id="PIRSR602401-1"/>
    </source>
</evidence>
<dbReference type="InterPro" id="IPR002401">
    <property type="entry name" value="Cyt_P450_E_grp-I"/>
</dbReference>
<dbReference type="InterPro" id="IPR017972">
    <property type="entry name" value="Cyt_P450_CS"/>
</dbReference>
<dbReference type="GO" id="GO:0020037">
    <property type="term" value="F:heme binding"/>
    <property type="evidence" value="ECO:0007669"/>
    <property type="project" value="InterPro"/>
</dbReference>
<dbReference type="PRINTS" id="PR00385">
    <property type="entry name" value="P450"/>
</dbReference>
<keyword evidence="8 10" id="KW-0503">Monooxygenase</keyword>
<dbReference type="VEuPathDB" id="FungiDB:BD410DRAFT_779313"/>
<evidence type="ECO:0000256" key="2">
    <source>
        <dbReference type="ARBA" id="ARBA00005179"/>
    </source>
</evidence>
<keyword evidence="12" id="KW-1185">Reference proteome</keyword>
<dbReference type="InterPro" id="IPR036396">
    <property type="entry name" value="Cyt_P450_sf"/>
</dbReference>
<feature type="binding site" description="axial binding residue" evidence="9">
    <location>
        <position position="438"/>
    </location>
    <ligand>
        <name>heme</name>
        <dbReference type="ChEBI" id="CHEBI:30413"/>
    </ligand>
    <ligandPart>
        <name>Fe</name>
        <dbReference type="ChEBI" id="CHEBI:18248"/>
    </ligandPart>
</feature>
<proteinExistence type="inferred from homology"/>
<evidence type="ECO:0000256" key="10">
    <source>
        <dbReference type="RuleBase" id="RU000461"/>
    </source>
</evidence>
<protein>
    <submittedName>
        <fullName evidence="11">Cytochrome P450</fullName>
    </submittedName>
</protein>
<gene>
    <name evidence="11" type="ORF">BD410DRAFT_779313</name>
</gene>
<dbReference type="OrthoDB" id="2789670at2759"/>
<keyword evidence="7 9" id="KW-0408">Iron</keyword>
<comment type="similarity">
    <text evidence="3 10">Belongs to the cytochrome P450 family.</text>
</comment>
<dbReference type="GO" id="GO:0004497">
    <property type="term" value="F:monooxygenase activity"/>
    <property type="evidence" value="ECO:0007669"/>
    <property type="project" value="UniProtKB-KW"/>
</dbReference>
<evidence type="ECO:0000256" key="6">
    <source>
        <dbReference type="ARBA" id="ARBA00023002"/>
    </source>
</evidence>
<dbReference type="Gene3D" id="1.10.630.10">
    <property type="entry name" value="Cytochrome P450"/>
    <property type="match status" value="1"/>
</dbReference>
<evidence type="ECO:0000313" key="12">
    <source>
        <dbReference type="Proteomes" id="UP000294933"/>
    </source>
</evidence>
<dbReference type="PRINTS" id="PR00463">
    <property type="entry name" value="EP450I"/>
</dbReference>
<evidence type="ECO:0000256" key="5">
    <source>
        <dbReference type="ARBA" id="ARBA00022723"/>
    </source>
</evidence>
<dbReference type="InterPro" id="IPR050364">
    <property type="entry name" value="Cytochrome_P450_fung"/>
</dbReference>
<keyword evidence="6 10" id="KW-0560">Oxidoreductase</keyword>
<reference evidence="11 12" key="1">
    <citation type="submission" date="2018-06" db="EMBL/GenBank/DDBJ databases">
        <title>A transcriptomic atlas of mushroom development highlights an independent origin of complex multicellularity.</title>
        <authorList>
            <consortium name="DOE Joint Genome Institute"/>
            <person name="Krizsan K."/>
            <person name="Almasi E."/>
            <person name="Merenyi Z."/>
            <person name="Sahu N."/>
            <person name="Viragh M."/>
            <person name="Koszo T."/>
            <person name="Mondo S."/>
            <person name="Kiss B."/>
            <person name="Balint B."/>
            <person name="Kues U."/>
            <person name="Barry K."/>
            <person name="Hegedus J.C."/>
            <person name="Henrissat B."/>
            <person name="Johnson J."/>
            <person name="Lipzen A."/>
            <person name="Ohm R."/>
            <person name="Nagy I."/>
            <person name="Pangilinan J."/>
            <person name="Yan J."/>
            <person name="Xiong Y."/>
            <person name="Grigoriev I.V."/>
            <person name="Hibbett D.S."/>
            <person name="Nagy L.G."/>
        </authorList>
    </citation>
    <scope>NUCLEOTIDE SEQUENCE [LARGE SCALE GENOMIC DNA]</scope>
    <source>
        <strain evidence="11 12">SZMC22713</strain>
    </source>
</reference>
<dbReference type="InterPro" id="IPR001128">
    <property type="entry name" value="Cyt_P450"/>
</dbReference>
<sequence>MMYAVDAIAVLVSVLWIGSWLRSRRRNGYPLPPGPKGIPIVGNVFDMPKSDIALAILNWGKKYGELIYVEIVGKPMLFLNSFNDAVELLEKRSLWYSDRPTFTMSGELMGLDWSPVIIRYDERFKTHRQFLHRHFKADVCQGYWTTQIKAARIFAQQMLEKPQDCERYARRAAAATIMMTAYGHEVAPEGDYFVDLADRAVTAGSRAGVPGAYLVDTLPWLKYIPSWFPGAKFKRDAKIWSQYSKDMLTVPYETTMKKIVDGTAHPSMMSGLIEFCTQPDGTIRDEDIISACTAVCYGAGADTTVALMMSVILALLMYPDVQTRGQEELDRVIGKSRLPTFDDRENLPYIEGMVREALRWNPVLPLTIPHRLMKDDFYNGYFIPEGTQVIANHWAILHNEVEYPDPSRFWPERWLPGGCSENSTHPAKVAFGFGRRICPGQHFATNSLFIGIATVLATVNITVAMDEHDIPIPPPTRIVNSPGVMSHPQHFDMSVAPRSLASQALLSESVRNV</sequence>
<evidence type="ECO:0000256" key="7">
    <source>
        <dbReference type="ARBA" id="ARBA00023004"/>
    </source>
</evidence>
<dbReference type="PANTHER" id="PTHR46300:SF7">
    <property type="entry name" value="P450, PUTATIVE (EUROFUNG)-RELATED"/>
    <property type="match status" value="1"/>
</dbReference>
<dbReference type="GO" id="GO:0016705">
    <property type="term" value="F:oxidoreductase activity, acting on paired donors, with incorporation or reduction of molecular oxygen"/>
    <property type="evidence" value="ECO:0007669"/>
    <property type="project" value="InterPro"/>
</dbReference>
<evidence type="ECO:0000256" key="4">
    <source>
        <dbReference type="ARBA" id="ARBA00022617"/>
    </source>
</evidence>
<dbReference type="Proteomes" id="UP000294933">
    <property type="component" value="Unassembled WGS sequence"/>
</dbReference>
<dbReference type="AlphaFoldDB" id="A0A4R5XE70"/>
<evidence type="ECO:0000256" key="8">
    <source>
        <dbReference type="ARBA" id="ARBA00023033"/>
    </source>
</evidence>
<dbReference type="PROSITE" id="PS00086">
    <property type="entry name" value="CYTOCHROME_P450"/>
    <property type="match status" value="1"/>
</dbReference>
<evidence type="ECO:0000313" key="11">
    <source>
        <dbReference type="EMBL" id="TDL29032.1"/>
    </source>
</evidence>